<evidence type="ECO:0000259" key="4">
    <source>
        <dbReference type="SMART" id="SM01185"/>
    </source>
</evidence>
<dbReference type="InterPro" id="IPR011897">
    <property type="entry name" value="Transl_elong_p-like_YeiP"/>
</dbReference>
<evidence type="ECO:0000256" key="2">
    <source>
        <dbReference type="HAMAP-Rule" id="MF_00646"/>
    </source>
</evidence>
<comment type="similarity">
    <text evidence="1 2">Belongs to the elongation factor P family.</text>
</comment>
<dbReference type="NCBIfam" id="NF001810">
    <property type="entry name" value="PRK00529.1"/>
    <property type="match status" value="1"/>
</dbReference>
<dbReference type="SUPFAM" id="SSF50249">
    <property type="entry name" value="Nucleic acid-binding proteins"/>
    <property type="match status" value="2"/>
</dbReference>
<dbReference type="GO" id="GO:0043043">
    <property type="term" value="P:peptide biosynthetic process"/>
    <property type="evidence" value="ECO:0007669"/>
    <property type="project" value="InterPro"/>
</dbReference>
<sequence length="189" mass="20801">MPKASEIKKNAVVELNGRVFSVREVSKLTPSGRAGASLYRMRMYDVATGAKSDESFKADEILTLADFSRHSVMFSYIDGDEYIFMDNEDYTPYHFNKETIADEVLFFNEDTQGLSVVIVNGSPVAIELPSSVELEIVETSPSIKGASASARTKPATLTTGLVVQVPEYIAGGEKIKINVVERKFMSRAD</sequence>
<dbReference type="InterPro" id="IPR012340">
    <property type="entry name" value="NA-bd_OB-fold"/>
</dbReference>
<dbReference type="GO" id="GO:0003746">
    <property type="term" value="F:translation elongation factor activity"/>
    <property type="evidence" value="ECO:0007669"/>
    <property type="project" value="UniProtKB-UniRule"/>
</dbReference>
<gene>
    <name evidence="5" type="ORF">A1QC_14910</name>
</gene>
<dbReference type="GO" id="GO:0005829">
    <property type="term" value="C:cytosol"/>
    <property type="evidence" value="ECO:0007669"/>
    <property type="project" value="UniProtKB-ARBA"/>
</dbReference>
<dbReference type="InterPro" id="IPR008991">
    <property type="entry name" value="Translation_prot_SH3-like_sf"/>
</dbReference>
<dbReference type="NCBIfam" id="NF003392">
    <property type="entry name" value="PRK04542.1"/>
    <property type="match status" value="1"/>
</dbReference>
<dbReference type="PANTHER" id="PTHR30053">
    <property type="entry name" value="ELONGATION FACTOR P"/>
    <property type="match status" value="1"/>
</dbReference>
<keyword evidence="6" id="KW-1185">Reference proteome</keyword>
<feature type="domain" description="Elongation factor P C-terminal" evidence="3">
    <location>
        <begin position="132"/>
        <end position="187"/>
    </location>
</feature>
<dbReference type="SUPFAM" id="SSF50104">
    <property type="entry name" value="Translation proteins SH3-like domain"/>
    <property type="match status" value="1"/>
</dbReference>
<dbReference type="Pfam" id="PF09285">
    <property type="entry name" value="Elong-fact-P_C"/>
    <property type="match status" value="1"/>
</dbReference>
<reference evidence="5 6" key="1">
    <citation type="journal article" date="2012" name="Science">
        <title>Ecological populations of bacteria act as socially cohesive units of antibiotic production and resistance.</title>
        <authorList>
            <person name="Cordero O.X."/>
            <person name="Wildschutte H."/>
            <person name="Kirkup B."/>
            <person name="Proehl S."/>
            <person name="Ngo L."/>
            <person name="Hussain F."/>
            <person name="Le Roux F."/>
            <person name="Mincer T."/>
            <person name="Polz M.F."/>
        </authorList>
    </citation>
    <scope>NUCLEOTIDE SEQUENCE [LARGE SCALE GENOMIC DNA]</scope>
    <source>
        <strain evidence="5 6">1S-45</strain>
    </source>
</reference>
<dbReference type="PIRSF" id="PIRSF005901">
    <property type="entry name" value="EF-P"/>
    <property type="match status" value="1"/>
</dbReference>
<dbReference type="PROSITE" id="PS01275">
    <property type="entry name" value="EFP"/>
    <property type="match status" value="1"/>
</dbReference>
<keyword evidence="5" id="KW-0648">Protein biosynthesis</keyword>
<dbReference type="AlphaFoldDB" id="A0A1E5E426"/>
<dbReference type="Pfam" id="PF08207">
    <property type="entry name" value="EFP_N"/>
    <property type="match status" value="1"/>
</dbReference>
<proteinExistence type="inferred from homology"/>
<keyword evidence="5" id="KW-0251">Elongation factor</keyword>
<organism evidence="5 6">
    <name type="scientific">Vibrio rumoiensis 1S-45</name>
    <dbReference type="NCBI Taxonomy" id="1188252"/>
    <lineage>
        <taxon>Bacteria</taxon>
        <taxon>Pseudomonadati</taxon>
        <taxon>Pseudomonadota</taxon>
        <taxon>Gammaproteobacteria</taxon>
        <taxon>Vibrionales</taxon>
        <taxon>Vibrionaceae</taxon>
        <taxon>Vibrio</taxon>
    </lineage>
</organism>
<evidence type="ECO:0000313" key="6">
    <source>
        <dbReference type="Proteomes" id="UP000094070"/>
    </source>
</evidence>
<dbReference type="InterPro" id="IPR014722">
    <property type="entry name" value="Rib_uL2_dom2"/>
</dbReference>
<dbReference type="EMBL" id="AJYK02000034">
    <property type="protein sequence ID" value="OEF27431.1"/>
    <property type="molecule type" value="Genomic_DNA"/>
</dbReference>
<dbReference type="OrthoDB" id="5599402at2"/>
<evidence type="ECO:0000313" key="5">
    <source>
        <dbReference type="EMBL" id="OEF27431.1"/>
    </source>
</evidence>
<comment type="caution">
    <text evidence="5">The sequence shown here is derived from an EMBL/GenBank/DDBJ whole genome shotgun (WGS) entry which is preliminary data.</text>
</comment>
<dbReference type="InterPro" id="IPR020599">
    <property type="entry name" value="Transl_elong_fac_P/YeiP"/>
</dbReference>
<dbReference type="Proteomes" id="UP000094070">
    <property type="component" value="Unassembled WGS sequence"/>
</dbReference>
<dbReference type="Gene3D" id="2.30.30.30">
    <property type="match status" value="1"/>
</dbReference>
<dbReference type="InterPro" id="IPR013852">
    <property type="entry name" value="Transl_elong_P/YeiP_CS"/>
</dbReference>
<evidence type="ECO:0000256" key="1">
    <source>
        <dbReference type="ARBA" id="ARBA00009479"/>
    </source>
</evidence>
<dbReference type="HAMAP" id="MF_00646">
    <property type="entry name" value="EFP"/>
    <property type="match status" value="1"/>
</dbReference>
<name>A0A1E5E426_9VIBR</name>
<dbReference type="InterPro" id="IPR001059">
    <property type="entry name" value="Transl_elong_P/YeiP_cen"/>
</dbReference>
<dbReference type="CDD" id="cd05794">
    <property type="entry name" value="S1_EF-P_repeat_2"/>
    <property type="match status" value="1"/>
</dbReference>
<evidence type="ECO:0000259" key="3">
    <source>
        <dbReference type="SMART" id="SM00841"/>
    </source>
</evidence>
<dbReference type="STRING" id="1188252.A1QC_14910"/>
<feature type="domain" description="Translation elongation factor P/YeiP central" evidence="4">
    <location>
        <begin position="69"/>
        <end position="124"/>
    </location>
</feature>
<protein>
    <recommendedName>
        <fullName evidence="2">Elongation factor P-like protein</fullName>
    </recommendedName>
</protein>
<dbReference type="eggNOG" id="COG0231">
    <property type="taxonomic scope" value="Bacteria"/>
</dbReference>
<dbReference type="PANTHER" id="PTHR30053:SF14">
    <property type="entry name" value="TRANSLATION ELONGATION FACTOR KOW-LIKE DOMAIN-CONTAINING PROTEIN"/>
    <property type="match status" value="1"/>
</dbReference>
<dbReference type="Gene3D" id="2.40.50.140">
    <property type="entry name" value="Nucleic acid-binding proteins"/>
    <property type="match status" value="2"/>
</dbReference>
<dbReference type="InterPro" id="IPR015365">
    <property type="entry name" value="Elong-fact-P_C"/>
</dbReference>
<dbReference type="NCBIfam" id="TIGR02178">
    <property type="entry name" value="yeiP"/>
    <property type="match status" value="1"/>
</dbReference>
<dbReference type="FunFam" id="2.40.50.140:FF:000004">
    <property type="entry name" value="Elongation factor P"/>
    <property type="match status" value="1"/>
</dbReference>
<accession>A0A1E5E426</accession>
<dbReference type="InterPro" id="IPR013185">
    <property type="entry name" value="Transl_elong_KOW-like"/>
</dbReference>
<dbReference type="Pfam" id="PF01132">
    <property type="entry name" value="EFP"/>
    <property type="match status" value="1"/>
</dbReference>
<dbReference type="SMART" id="SM01185">
    <property type="entry name" value="EFP"/>
    <property type="match status" value="1"/>
</dbReference>
<dbReference type="CDD" id="cd04470">
    <property type="entry name" value="S1_EF-P_repeat_1"/>
    <property type="match status" value="1"/>
</dbReference>
<dbReference type="SMART" id="SM00841">
    <property type="entry name" value="Elong-fact-P_C"/>
    <property type="match status" value="1"/>
</dbReference>
<dbReference type="RefSeq" id="WP_017026165.1">
    <property type="nucleotide sequence ID" value="NZ_AJYK02000034.1"/>
</dbReference>